<dbReference type="PANTHER" id="PTHR10106:SF0">
    <property type="entry name" value="LD36721P"/>
    <property type="match status" value="1"/>
</dbReference>
<dbReference type="SMART" id="SM00665">
    <property type="entry name" value="B561"/>
    <property type="match status" value="1"/>
</dbReference>
<feature type="transmembrane region" description="Helical" evidence="12">
    <location>
        <begin position="44"/>
        <end position="64"/>
    </location>
</feature>
<keyword evidence="5 12" id="KW-0812">Transmembrane</keyword>
<dbReference type="AlphaFoldDB" id="A0A7E4ZVA3"/>
<dbReference type="InterPro" id="IPR006593">
    <property type="entry name" value="Cyt_b561/ferric_Rdtase_TM"/>
</dbReference>
<dbReference type="WBParaSite" id="Pan_g19759.t3">
    <property type="protein sequence ID" value="Pan_g19759.t3"/>
    <property type="gene ID" value="Pan_g19759"/>
</dbReference>
<feature type="transmembrane region" description="Helical" evidence="12">
    <location>
        <begin position="109"/>
        <end position="130"/>
    </location>
</feature>
<dbReference type="InterPro" id="IPR043205">
    <property type="entry name" value="CYB561/CYBRD1-like"/>
</dbReference>
<keyword evidence="8 12" id="KW-1133">Transmembrane helix</keyword>
<keyword evidence="10 12" id="KW-0472">Membrane</keyword>
<keyword evidence="14" id="KW-1185">Reference proteome</keyword>
<organism evidence="14 15">
    <name type="scientific">Panagrellus redivivus</name>
    <name type="common">Microworm</name>
    <dbReference type="NCBI Taxonomy" id="6233"/>
    <lineage>
        <taxon>Eukaryota</taxon>
        <taxon>Metazoa</taxon>
        <taxon>Ecdysozoa</taxon>
        <taxon>Nematoda</taxon>
        <taxon>Chromadorea</taxon>
        <taxon>Rhabditida</taxon>
        <taxon>Tylenchina</taxon>
        <taxon>Panagrolaimomorpha</taxon>
        <taxon>Panagrolaimoidea</taxon>
        <taxon>Panagrolaimidae</taxon>
        <taxon>Panagrellus</taxon>
    </lineage>
</organism>
<dbReference type="Proteomes" id="UP000492821">
    <property type="component" value="Unassembled WGS sequence"/>
</dbReference>
<feature type="transmembrane region" description="Helical" evidence="12">
    <location>
        <begin position="226"/>
        <end position="249"/>
    </location>
</feature>
<evidence type="ECO:0000256" key="5">
    <source>
        <dbReference type="ARBA" id="ARBA00022692"/>
    </source>
</evidence>
<keyword evidence="4" id="KW-0349">Heme</keyword>
<evidence type="ECO:0000256" key="4">
    <source>
        <dbReference type="ARBA" id="ARBA00022617"/>
    </source>
</evidence>
<dbReference type="PROSITE" id="PS50939">
    <property type="entry name" value="CYTOCHROME_B561"/>
    <property type="match status" value="1"/>
</dbReference>
<evidence type="ECO:0000256" key="6">
    <source>
        <dbReference type="ARBA" id="ARBA00022723"/>
    </source>
</evidence>
<keyword evidence="7" id="KW-0249">Electron transport</keyword>
<evidence type="ECO:0000256" key="11">
    <source>
        <dbReference type="SAM" id="MobiDB-lite"/>
    </source>
</evidence>
<evidence type="ECO:0000313" key="15">
    <source>
        <dbReference type="WBParaSite" id="Pan_g19759.t3"/>
    </source>
</evidence>
<reference evidence="14" key="1">
    <citation type="journal article" date="2013" name="Genetics">
        <title>The draft genome and transcriptome of Panagrellus redivivus are shaped by the harsh demands of a free-living lifestyle.</title>
        <authorList>
            <person name="Srinivasan J."/>
            <person name="Dillman A.R."/>
            <person name="Macchietto M.G."/>
            <person name="Heikkinen L."/>
            <person name="Lakso M."/>
            <person name="Fracchia K.M."/>
            <person name="Antoshechkin I."/>
            <person name="Mortazavi A."/>
            <person name="Wong G."/>
            <person name="Sternberg P.W."/>
        </authorList>
    </citation>
    <scope>NUCLEOTIDE SEQUENCE [LARGE SCALE GENOMIC DNA]</scope>
    <source>
        <strain evidence="14">MT8872</strain>
    </source>
</reference>
<dbReference type="PANTHER" id="PTHR10106">
    <property type="entry name" value="CYTOCHROME B561-RELATED"/>
    <property type="match status" value="1"/>
</dbReference>
<evidence type="ECO:0000256" key="7">
    <source>
        <dbReference type="ARBA" id="ARBA00022982"/>
    </source>
</evidence>
<evidence type="ECO:0000259" key="13">
    <source>
        <dbReference type="PROSITE" id="PS50939"/>
    </source>
</evidence>
<evidence type="ECO:0000256" key="12">
    <source>
        <dbReference type="SAM" id="Phobius"/>
    </source>
</evidence>
<name>A0A7E4ZVA3_PANRE</name>
<proteinExistence type="predicted"/>
<feature type="transmembrane region" description="Helical" evidence="12">
    <location>
        <begin position="186"/>
        <end position="206"/>
    </location>
</feature>
<evidence type="ECO:0000313" key="14">
    <source>
        <dbReference type="Proteomes" id="UP000492821"/>
    </source>
</evidence>
<feature type="transmembrane region" description="Helical" evidence="12">
    <location>
        <begin position="76"/>
        <end position="97"/>
    </location>
</feature>
<comment type="cofactor">
    <cofactor evidence="1">
        <name>heme b</name>
        <dbReference type="ChEBI" id="CHEBI:60344"/>
    </cofactor>
</comment>
<evidence type="ECO:0000256" key="2">
    <source>
        <dbReference type="ARBA" id="ARBA00004141"/>
    </source>
</evidence>
<keyword evidence="9" id="KW-0408">Iron</keyword>
<keyword evidence="6" id="KW-0479">Metal-binding</keyword>
<evidence type="ECO:0000256" key="3">
    <source>
        <dbReference type="ARBA" id="ARBA00022448"/>
    </source>
</evidence>
<dbReference type="GO" id="GO:0016491">
    <property type="term" value="F:oxidoreductase activity"/>
    <property type="evidence" value="ECO:0007669"/>
    <property type="project" value="InterPro"/>
</dbReference>
<protein>
    <submittedName>
        <fullName evidence="15">Cytochrome b561 domain-containing protein</fullName>
    </submittedName>
</protein>
<dbReference type="GO" id="GO:0046872">
    <property type="term" value="F:metal ion binding"/>
    <property type="evidence" value="ECO:0007669"/>
    <property type="project" value="UniProtKB-KW"/>
</dbReference>
<evidence type="ECO:0000256" key="9">
    <source>
        <dbReference type="ARBA" id="ARBA00023004"/>
    </source>
</evidence>
<comment type="subcellular location">
    <subcellularLocation>
        <location evidence="2">Membrane</location>
        <topology evidence="2">Multi-pass membrane protein</topology>
    </subcellularLocation>
</comment>
<keyword evidence="3" id="KW-0813">Transport</keyword>
<dbReference type="FunFam" id="1.20.120.1770:FF:000001">
    <property type="entry name" value="Cytochrome b reductase 1"/>
    <property type="match status" value="1"/>
</dbReference>
<evidence type="ECO:0000256" key="1">
    <source>
        <dbReference type="ARBA" id="ARBA00001970"/>
    </source>
</evidence>
<dbReference type="Pfam" id="PF03188">
    <property type="entry name" value="Cytochrom_B561"/>
    <property type="match status" value="1"/>
</dbReference>
<feature type="domain" description="Cytochrome b561" evidence="13">
    <location>
        <begin position="41"/>
        <end position="249"/>
    </location>
</feature>
<dbReference type="Gene3D" id="1.20.120.1770">
    <property type="match status" value="1"/>
</dbReference>
<feature type="region of interest" description="Disordered" evidence="11">
    <location>
        <begin position="1"/>
        <end position="22"/>
    </location>
</feature>
<reference evidence="15" key="2">
    <citation type="submission" date="2020-10" db="UniProtKB">
        <authorList>
            <consortium name="WormBaseParasite"/>
        </authorList>
    </citation>
    <scope>IDENTIFICATION</scope>
</reference>
<accession>A0A7E4ZVA3</accession>
<dbReference type="GO" id="GO:0016020">
    <property type="term" value="C:membrane"/>
    <property type="evidence" value="ECO:0007669"/>
    <property type="project" value="UniProtKB-SubCell"/>
</dbReference>
<evidence type="ECO:0000256" key="8">
    <source>
        <dbReference type="ARBA" id="ARBA00022989"/>
    </source>
</evidence>
<evidence type="ECO:0000256" key="10">
    <source>
        <dbReference type="ARBA" id="ARBA00023136"/>
    </source>
</evidence>
<sequence>MPSQLLQASVKPSDSSAESSNTVKMVEEGPYTQVCTAIYGLQKLFALGMFVSLFVWIFAHAGGIGMRDEPTLEFNIHPMMMSIGMLFFNGEAITVYRGVRQVQKKHTKLAHMIIQIAGLVLITFGLITALDSHNYAKPKPIPNFMSFHSWLGILTISLFSLQLFGGIGIFALPYASMDLRKKTMPIHRISGVLIFVLAFASSMLGYSEKAAWAFKCWTANGEFCAMVFWGNMFALCMSLYALCVLSIVINPEWIRKPLPSETHVPLVQRDRHE</sequence>
<feature type="transmembrane region" description="Helical" evidence="12">
    <location>
        <begin position="150"/>
        <end position="174"/>
    </location>
</feature>